<dbReference type="EMBL" id="UZAL01031557">
    <property type="protein sequence ID" value="VDP58448.1"/>
    <property type="molecule type" value="Genomic_DNA"/>
</dbReference>
<organism evidence="1 2">
    <name type="scientific">Schistosoma mattheei</name>
    <dbReference type="NCBI Taxonomy" id="31246"/>
    <lineage>
        <taxon>Eukaryota</taxon>
        <taxon>Metazoa</taxon>
        <taxon>Spiralia</taxon>
        <taxon>Lophotrochozoa</taxon>
        <taxon>Platyhelminthes</taxon>
        <taxon>Trematoda</taxon>
        <taxon>Digenea</taxon>
        <taxon>Strigeidida</taxon>
        <taxon>Schistosomatoidea</taxon>
        <taxon>Schistosomatidae</taxon>
        <taxon>Schistosoma</taxon>
    </lineage>
</organism>
<name>A0A183PB01_9TREM</name>
<reference evidence="1 2" key="1">
    <citation type="submission" date="2018-11" db="EMBL/GenBank/DDBJ databases">
        <authorList>
            <consortium name="Pathogen Informatics"/>
        </authorList>
    </citation>
    <scope>NUCLEOTIDE SEQUENCE [LARGE SCALE GENOMIC DNA]</scope>
    <source>
        <strain>Denwood</strain>
        <strain evidence="2">Zambia</strain>
    </source>
</reference>
<sequence length="74" mass="8091">MLFGTREQGVPVVLRELVLPGLISPSFIVGDVTIGLSGPRARNLVPGDLYEFYSSGFRAEPYVCTSEEFPTTLK</sequence>
<keyword evidence="2" id="KW-1185">Reference proteome</keyword>
<gene>
    <name evidence="1" type="ORF">SMTD_LOCUS11537</name>
</gene>
<proteinExistence type="predicted"/>
<evidence type="ECO:0000313" key="1">
    <source>
        <dbReference type="EMBL" id="VDP58448.1"/>
    </source>
</evidence>
<dbReference type="Proteomes" id="UP000269396">
    <property type="component" value="Unassembled WGS sequence"/>
</dbReference>
<dbReference type="AlphaFoldDB" id="A0A183PB01"/>
<protein>
    <submittedName>
        <fullName evidence="1">Uncharacterized protein</fullName>
    </submittedName>
</protein>
<evidence type="ECO:0000313" key="2">
    <source>
        <dbReference type="Proteomes" id="UP000269396"/>
    </source>
</evidence>
<accession>A0A183PB01</accession>